<dbReference type="Gene3D" id="3.30.460.10">
    <property type="entry name" value="Beta Polymerase, domain 2"/>
    <property type="match status" value="1"/>
</dbReference>
<gene>
    <name evidence="3" type="ORF">BLIN101_01516</name>
</gene>
<keyword evidence="3" id="KW-0418">Kinase</keyword>
<dbReference type="SUPFAM" id="SSF81301">
    <property type="entry name" value="Nucleotidyltransferase"/>
    <property type="match status" value="1"/>
</dbReference>
<dbReference type="AlphaFoldDB" id="A0A2H1IR71"/>
<keyword evidence="3" id="KW-0808">Transferase</keyword>
<dbReference type="EMBL" id="FXZA01000005">
    <property type="protein sequence ID" value="SMX77729.1"/>
    <property type="molecule type" value="Genomic_DNA"/>
</dbReference>
<feature type="domain" description="RelA/SpoT" evidence="2">
    <location>
        <begin position="89"/>
        <end position="218"/>
    </location>
</feature>
<dbReference type="GO" id="GO:0016301">
    <property type="term" value="F:kinase activity"/>
    <property type="evidence" value="ECO:0007669"/>
    <property type="project" value="UniProtKB-KW"/>
</dbReference>
<dbReference type="GO" id="GO:0015969">
    <property type="term" value="P:guanosine tetraphosphate metabolic process"/>
    <property type="evidence" value="ECO:0007669"/>
    <property type="project" value="InterPro"/>
</dbReference>
<dbReference type="Pfam" id="PF04607">
    <property type="entry name" value="RelA_SpoT"/>
    <property type="match status" value="1"/>
</dbReference>
<reference evidence="3 4" key="1">
    <citation type="submission" date="2017-03" db="EMBL/GenBank/DDBJ databases">
        <authorList>
            <person name="Afonso C.L."/>
            <person name="Miller P.J."/>
            <person name="Scott M.A."/>
            <person name="Spackman E."/>
            <person name="Goraichik I."/>
            <person name="Dimitrov K.M."/>
            <person name="Suarez D.L."/>
            <person name="Swayne D.E."/>
        </authorList>
    </citation>
    <scope>NUCLEOTIDE SEQUENCE [LARGE SCALE GENOMIC DNA]</scope>
    <source>
        <strain evidence="3 4">Mu101</strain>
    </source>
</reference>
<name>A0A2H1IR71_BRELN</name>
<dbReference type="InterPro" id="IPR043519">
    <property type="entry name" value="NT_sf"/>
</dbReference>
<dbReference type="GO" id="GO:0008728">
    <property type="term" value="F:GTP diphosphokinase activity"/>
    <property type="evidence" value="ECO:0007669"/>
    <property type="project" value="UniProtKB-EC"/>
</dbReference>
<dbReference type="InterPro" id="IPR052366">
    <property type="entry name" value="GTP_Pyrophosphokinase"/>
</dbReference>
<sequence>MLPPRRVGDVQTTPAHTKSHQRAWTIALKAGRGDRVRNESQLKTIVERAYVERLNAWQTAAVRIKHWLTEQQKGLLKDKDISRLDVDGHRIKDAARTLAKLTEKTDDDPDLTITSAEDVEDQIRDIVGVKVLCKSPRDQSMMFAALRDPDQLGAFELIEWKDYTDPPKASGYRACHVILRIPSDQGPPVFAEIQVKTRLQDAWSELTHEDMYKPGAAMKPSKLHGEFARAMANMLATVDDMADTLAVELTALTNPEPVVELDELREQDTGIDVRVRATGPKYALAVDGSGRQGLIPAFAIRRLSGQKGTIKVNDFIHLGDRLRASVEEDSKGLYYIPLELPEH</sequence>
<organism evidence="3 4">
    <name type="scientific">Brevibacterium linens</name>
    <dbReference type="NCBI Taxonomy" id="1703"/>
    <lineage>
        <taxon>Bacteria</taxon>
        <taxon>Bacillati</taxon>
        <taxon>Actinomycetota</taxon>
        <taxon>Actinomycetes</taxon>
        <taxon>Micrococcales</taxon>
        <taxon>Brevibacteriaceae</taxon>
        <taxon>Brevibacterium</taxon>
    </lineage>
</organism>
<dbReference type="CDD" id="cd05399">
    <property type="entry name" value="NT_Rel-Spo_like"/>
    <property type="match status" value="1"/>
</dbReference>
<evidence type="ECO:0000256" key="1">
    <source>
        <dbReference type="SAM" id="MobiDB-lite"/>
    </source>
</evidence>
<evidence type="ECO:0000313" key="4">
    <source>
        <dbReference type="Proteomes" id="UP000234498"/>
    </source>
</evidence>
<accession>A0A2H1IR71</accession>
<dbReference type="SMART" id="SM00954">
    <property type="entry name" value="RelA_SpoT"/>
    <property type="match status" value="1"/>
</dbReference>
<protein>
    <submittedName>
        <fullName evidence="3">Putative GTP pyrophosphokinase</fullName>
        <ecNumber evidence="3">2.7.6.5</ecNumber>
    </submittedName>
</protein>
<dbReference type="PANTHER" id="PTHR47837">
    <property type="entry name" value="GTP PYROPHOSPHOKINASE YJBM"/>
    <property type="match status" value="1"/>
</dbReference>
<evidence type="ECO:0000259" key="2">
    <source>
        <dbReference type="SMART" id="SM00954"/>
    </source>
</evidence>
<proteinExistence type="predicted"/>
<feature type="region of interest" description="Disordered" evidence="1">
    <location>
        <begin position="1"/>
        <end position="20"/>
    </location>
</feature>
<evidence type="ECO:0000313" key="3">
    <source>
        <dbReference type="EMBL" id="SMX77729.1"/>
    </source>
</evidence>
<dbReference type="InterPro" id="IPR007685">
    <property type="entry name" value="RelA_SpoT"/>
</dbReference>
<dbReference type="PANTHER" id="PTHR47837:SF1">
    <property type="entry name" value="GTP PYROPHOSPHOKINASE YJBM"/>
    <property type="match status" value="1"/>
</dbReference>
<dbReference type="EC" id="2.7.6.5" evidence="3"/>
<dbReference type="Proteomes" id="UP000234498">
    <property type="component" value="Unassembled WGS sequence"/>
</dbReference>